<keyword evidence="3" id="KW-1185">Reference proteome</keyword>
<evidence type="ECO:0000313" key="2">
    <source>
        <dbReference type="EMBL" id="KAI1718879.1"/>
    </source>
</evidence>
<sequence>MLRRPLTSISLTQSDIQEMKISTNMYAKTPDTQTTQENKTSKSDSPSDSSDKEMPWGNFDRKRLSATSRLTNTPFKAPASPNLATTSSTKRYSEPQMPILGILHTEKQESSKRLSEPRMPIPQVKHEICTSKSSKGLSSFAFSLNNATKRISDPTTPRLRASSSFQQNKRDICTPKSVKPSFVFSSKSARERIAVFPIDEFRSFRNSSFTLPVKTPYTVPQMTQNVFNQATEENPRTNKIHRRSNSGNLEQKLKDKIRNRESEQAMEKLHKSKNDDKLRDTAETQVLESVFSESSFSCWGIRIIDVGQDRKIAIHKSRSTNQKGTRYISITESPLTSETISSKTLLAGFKKI</sequence>
<reference evidence="2" key="1">
    <citation type="submission" date="2022-01" db="EMBL/GenBank/DDBJ databases">
        <title>Genome Sequence Resource for Two Populations of Ditylenchus destructor, the Migratory Endoparasitic Phytonematode.</title>
        <authorList>
            <person name="Zhang H."/>
            <person name="Lin R."/>
            <person name="Xie B."/>
        </authorList>
    </citation>
    <scope>NUCLEOTIDE SEQUENCE</scope>
    <source>
        <strain evidence="2">BazhouSP</strain>
    </source>
</reference>
<dbReference type="EMBL" id="JAKKPZ010000007">
    <property type="protein sequence ID" value="KAI1718879.1"/>
    <property type="molecule type" value="Genomic_DNA"/>
</dbReference>
<feature type="compositionally biased region" description="Polar residues" evidence="1">
    <location>
        <begin position="65"/>
        <end position="74"/>
    </location>
</feature>
<evidence type="ECO:0000256" key="1">
    <source>
        <dbReference type="SAM" id="MobiDB-lite"/>
    </source>
</evidence>
<dbReference type="AlphaFoldDB" id="A0AAD4NBM5"/>
<comment type="caution">
    <text evidence="2">The sequence shown here is derived from an EMBL/GenBank/DDBJ whole genome shotgun (WGS) entry which is preliminary data.</text>
</comment>
<protein>
    <submittedName>
        <fullName evidence="2">Uncharacterized protein</fullName>
    </submittedName>
</protein>
<gene>
    <name evidence="2" type="ORF">DdX_05990</name>
</gene>
<feature type="region of interest" description="Disordered" evidence="1">
    <location>
        <begin position="21"/>
        <end position="90"/>
    </location>
</feature>
<name>A0AAD4NBM5_9BILA</name>
<feature type="compositionally biased region" description="Polar residues" evidence="1">
    <location>
        <begin position="21"/>
        <end position="38"/>
    </location>
</feature>
<feature type="compositionally biased region" description="Basic and acidic residues" evidence="1">
    <location>
        <begin position="49"/>
        <end position="63"/>
    </location>
</feature>
<feature type="region of interest" description="Disordered" evidence="1">
    <location>
        <begin position="231"/>
        <end position="251"/>
    </location>
</feature>
<organism evidence="2 3">
    <name type="scientific">Ditylenchus destructor</name>
    <dbReference type="NCBI Taxonomy" id="166010"/>
    <lineage>
        <taxon>Eukaryota</taxon>
        <taxon>Metazoa</taxon>
        <taxon>Ecdysozoa</taxon>
        <taxon>Nematoda</taxon>
        <taxon>Chromadorea</taxon>
        <taxon>Rhabditida</taxon>
        <taxon>Tylenchina</taxon>
        <taxon>Tylenchomorpha</taxon>
        <taxon>Sphaerularioidea</taxon>
        <taxon>Anguinidae</taxon>
        <taxon>Anguininae</taxon>
        <taxon>Ditylenchus</taxon>
    </lineage>
</organism>
<evidence type="ECO:0000313" key="3">
    <source>
        <dbReference type="Proteomes" id="UP001201812"/>
    </source>
</evidence>
<accession>A0AAD4NBM5</accession>
<dbReference type="Proteomes" id="UP001201812">
    <property type="component" value="Unassembled WGS sequence"/>
</dbReference>
<proteinExistence type="predicted"/>